<gene>
    <name evidence="3" type="ORF">LG45_07615</name>
</gene>
<dbReference type="Gene3D" id="3.40.50.2000">
    <property type="entry name" value="Glycogen Phosphorylase B"/>
    <property type="match status" value="1"/>
</dbReference>
<dbReference type="Pfam" id="PF00534">
    <property type="entry name" value="Glycos_transf_1"/>
    <property type="match status" value="1"/>
</dbReference>
<dbReference type="CDD" id="cd03801">
    <property type="entry name" value="GT4_PimA-like"/>
    <property type="match status" value="1"/>
</dbReference>
<protein>
    <submittedName>
        <fullName evidence="3">Glycosyl transferase</fullName>
    </submittedName>
</protein>
<dbReference type="OrthoDB" id="1395864at2"/>
<keyword evidence="4" id="KW-1185">Reference proteome</keyword>
<dbReference type="InterPro" id="IPR001296">
    <property type="entry name" value="Glyco_trans_1"/>
</dbReference>
<name>A0A095SUX8_9FLAO</name>
<dbReference type="Proteomes" id="UP000029554">
    <property type="component" value="Unassembled WGS sequence"/>
</dbReference>
<dbReference type="RefSeq" id="WP_035125787.1">
    <property type="nucleotide sequence ID" value="NZ_JRHH01000003.1"/>
</dbReference>
<evidence type="ECO:0000256" key="1">
    <source>
        <dbReference type="ARBA" id="ARBA00022679"/>
    </source>
</evidence>
<dbReference type="PANTHER" id="PTHR46401">
    <property type="entry name" value="GLYCOSYLTRANSFERASE WBBK-RELATED"/>
    <property type="match status" value="1"/>
</dbReference>
<proteinExistence type="predicted"/>
<evidence type="ECO:0000259" key="2">
    <source>
        <dbReference type="Pfam" id="PF00534"/>
    </source>
</evidence>
<dbReference type="eggNOG" id="COG0438">
    <property type="taxonomic scope" value="Bacteria"/>
</dbReference>
<evidence type="ECO:0000313" key="3">
    <source>
        <dbReference type="EMBL" id="KGD68154.1"/>
    </source>
</evidence>
<dbReference type="GO" id="GO:0016757">
    <property type="term" value="F:glycosyltransferase activity"/>
    <property type="evidence" value="ECO:0007669"/>
    <property type="project" value="InterPro"/>
</dbReference>
<dbReference type="SUPFAM" id="SSF53756">
    <property type="entry name" value="UDP-Glycosyltransferase/glycogen phosphorylase"/>
    <property type="match status" value="1"/>
</dbReference>
<keyword evidence="1 3" id="KW-0808">Transferase</keyword>
<reference evidence="3 4" key="1">
    <citation type="submission" date="2014-09" db="EMBL/GenBank/DDBJ databases">
        <title>Whole Genome Shotgun of Flavobacterium aquatile LMG 4008.</title>
        <authorList>
            <person name="Gale A.N."/>
            <person name="Pipes S.E."/>
            <person name="Newman J.D."/>
        </authorList>
    </citation>
    <scope>NUCLEOTIDE SEQUENCE [LARGE SCALE GENOMIC DNA]</scope>
    <source>
        <strain evidence="3 4">LMG 4008</strain>
    </source>
</reference>
<evidence type="ECO:0000313" key="4">
    <source>
        <dbReference type="Proteomes" id="UP000029554"/>
    </source>
</evidence>
<dbReference type="PANTHER" id="PTHR46401:SF2">
    <property type="entry name" value="GLYCOSYLTRANSFERASE WBBK-RELATED"/>
    <property type="match status" value="1"/>
</dbReference>
<dbReference type="STRING" id="1453498.LG45_07615"/>
<accession>A0A095SUX8</accession>
<sequence>MTFCIITHVLHTKSNGDYFGYAPYIDEMNIWLKYVDKVVIVAPLKNFENTAIHQKYKHQNIEFIVVPDFSLTSFGAICKTILNLPKILFLIFKAMNKSDHLHLRCPGNMGLLGSLVQILFPKKKKTAKYAGNWDAKSKQPFTYRLQKYILSSTFLTKNMQVLVYGTWEKQTGNIKSFFTATYLESDKVFVDSKSLNDRIHFVFVGSLTAGKQPIEVVKIVEKLKSLDYNVVLSIYGEGAEKQNLEDYIVSNNLSEVVFLEGNVTKEAMKKVYQKSHFLILNSKSEGWPKVVAEAMFWGCLPIASQVSCIPTMLDYGNRGVLLTNSFENDSIAIEMLLKNQTLYDLKIKEAINWSRNFTIDKFDSEIKKLVTS</sequence>
<feature type="domain" description="Glycosyl transferase family 1" evidence="2">
    <location>
        <begin position="192"/>
        <end position="344"/>
    </location>
</feature>
<dbReference type="EMBL" id="JRHH01000003">
    <property type="protein sequence ID" value="KGD68154.1"/>
    <property type="molecule type" value="Genomic_DNA"/>
</dbReference>
<dbReference type="AlphaFoldDB" id="A0A095SUX8"/>
<comment type="caution">
    <text evidence="3">The sequence shown here is derived from an EMBL/GenBank/DDBJ whole genome shotgun (WGS) entry which is preliminary data.</text>
</comment>
<organism evidence="3 4">
    <name type="scientific">Flavobacterium aquatile LMG 4008 = ATCC 11947</name>
    <dbReference type="NCBI Taxonomy" id="1453498"/>
    <lineage>
        <taxon>Bacteria</taxon>
        <taxon>Pseudomonadati</taxon>
        <taxon>Bacteroidota</taxon>
        <taxon>Flavobacteriia</taxon>
        <taxon>Flavobacteriales</taxon>
        <taxon>Flavobacteriaceae</taxon>
        <taxon>Flavobacterium</taxon>
    </lineage>
</organism>